<evidence type="ECO:0000313" key="2">
    <source>
        <dbReference type="Proteomes" id="UP000824072"/>
    </source>
</evidence>
<gene>
    <name evidence="1" type="ORF">IAB02_03000</name>
</gene>
<reference evidence="1" key="1">
    <citation type="submission" date="2020-10" db="EMBL/GenBank/DDBJ databases">
        <authorList>
            <person name="Gilroy R."/>
        </authorList>
    </citation>
    <scope>NUCLEOTIDE SEQUENCE</scope>
    <source>
        <strain evidence="1">ChiHcec3-11533</strain>
    </source>
</reference>
<accession>A0A9D1LC84</accession>
<dbReference type="AlphaFoldDB" id="A0A9D1LC84"/>
<organism evidence="1 2">
    <name type="scientific">Candidatus Pullichristensenella excrementigallinarum</name>
    <dbReference type="NCBI Taxonomy" id="2840907"/>
    <lineage>
        <taxon>Bacteria</taxon>
        <taxon>Bacillati</taxon>
        <taxon>Bacillota</taxon>
        <taxon>Clostridia</taxon>
        <taxon>Candidatus Pullichristensenella</taxon>
    </lineage>
</organism>
<dbReference type="EMBL" id="DVMU01000066">
    <property type="protein sequence ID" value="HIU33506.1"/>
    <property type="molecule type" value="Genomic_DNA"/>
</dbReference>
<dbReference type="InterPro" id="IPR011047">
    <property type="entry name" value="Quinoprotein_ADH-like_sf"/>
</dbReference>
<proteinExistence type="predicted"/>
<evidence type="ECO:0000313" key="1">
    <source>
        <dbReference type="EMBL" id="HIU33506.1"/>
    </source>
</evidence>
<dbReference type="SUPFAM" id="SSF50998">
    <property type="entry name" value="Quinoprotein alcohol dehydrogenase-like"/>
    <property type="match status" value="1"/>
</dbReference>
<name>A0A9D1LC84_9FIRM</name>
<protein>
    <submittedName>
        <fullName evidence="1">Uncharacterized protein</fullName>
    </submittedName>
</protein>
<comment type="caution">
    <text evidence="1">The sequence shown here is derived from an EMBL/GenBank/DDBJ whole genome shotgun (WGS) entry which is preliminary data.</text>
</comment>
<dbReference type="Proteomes" id="UP000824072">
    <property type="component" value="Unassembled WGS sequence"/>
</dbReference>
<reference evidence="1" key="2">
    <citation type="journal article" date="2021" name="PeerJ">
        <title>Extensive microbial diversity within the chicken gut microbiome revealed by metagenomics and culture.</title>
        <authorList>
            <person name="Gilroy R."/>
            <person name="Ravi A."/>
            <person name="Getino M."/>
            <person name="Pursley I."/>
            <person name="Horton D.L."/>
            <person name="Alikhan N.F."/>
            <person name="Baker D."/>
            <person name="Gharbi K."/>
            <person name="Hall N."/>
            <person name="Watson M."/>
            <person name="Adriaenssens E.M."/>
            <person name="Foster-Nyarko E."/>
            <person name="Jarju S."/>
            <person name="Secka A."/>
            <person name="Antonio M."/>
            <person name="Oren A."/>
            <person name="Chaudhuri R.R."/>
            <person name="La Ragione R."/>
            <person name="Hildebrand F."/>
            <person name="Pallen M.J."/>
        </authorList>
    </citation>
    <scope>NUCLEOTIDE SEQUENCE</scope>
    <source>
        <strain evidence="1">ChiHcec3-11533</strain>
    </source>
</reference>
<sequence>MKRRFWAALIPRPLPAKAVADNPYMADSDNSIHDDVYATDVTDAVAPLGIYSRISTSLETQNIQAPSAAFYDTKGHAVTPFLGGVSIVTMDGDRVERLGSFVPQRDDVGGFSFQISYSFVDSNDNVVAPTSHGHIFVLRTMDDAGEVLPVFEKIVDIDLVGEAVEALGEDIDRRLLSIVYDYEGNLWFVTGGFRVYPDRDPAGFIGYISREYMQNAGQNSDLPLEEHIFFYPLAPGEGAENGIAANEDGAVILTNLACYMLAAEDGVKVAWSTPYESNGANDAQEGSGYTGGGLAWGSGTSPTLTDDLVIFTDNLDPINLLALSSETGEILAQIPVLDQLGEGVPVSVENSILVYSSGDGTASVIVANWFGAGNAGLADPDADSSVQSYANLYDANWMNEGNAYIAPGVERVDFVKGEGGYTAEKVWFREDLRETSMIKLSTATGYLYGYWQDLESGMWCYEALDFETGETLLRAEVSSLSGYNNLAVGLIADPNGNALYCPTNCMEMVLWQDEIAYLPECPFKEIPLSNMQRHRVEKDALGIEGLSPASYRMTICVENLREETTLALRVNGLDASAEAYALLFLDADGTYREFPGEWTLCQEGGVSLPDSAALEESAIYEIRLPLADAADIDLSPQEFEATVSVLLAKRTA</sequence>